<dbReference type="InterPro" id="IPR027417">
    <property type="entry name" value="P-loop_NTPase"/>
</dbReference>
<evidence type="ECO:0000313" key="5">
    <source>
        <dbReference type="EMBL" id="MBD8024046.1"/>
    </source>
</evidence>
<protein>
    <submittedName>
        <fullName evidence="5">ATP-binding cassette domain-containing protein</fullName>
    </submittedName>
</protein>
<dbReference type="PROSITE" id="PS00211">
    <property type="entry name" value="ABC_TRANSPORTER_1"/>
    <property type="match status" value="1"/>
</dbReference>
<evidence type="ECO:0000256" key="2">
    <source>
        <dbReference type="ARBA" id="ARBA00022741"/>
    </source>
</evidence>
<evidence type="ECO:0000313" key="6">
    <source>
        <dbReference type="Proteomes" id="UP000602532"/>
    </source>
</evidence>
<proteinExistence type="predicted"/>
<gene>
    <name evidence="5" type="ORF">H9622_10615</name>
</gene>
<comment type="caution">
    <text evidence="5">The sequence shown here is derived from an EMBL/GenBank/DDBJ whole genome shotgun (WGS) entry which is preliminary data.</text>
</comment>
<dbReference type="PROSITE" id="PS50893">
    <property type="entry name" value="ABC_TRANSPORTER_2"/>
    <property type="match status" value="1"/>
</dbReference>
<dbReference type="SMART" id="SM00382">
    <property type="entry name" value="AAA"/>
    <property type="match status" value="1"/>
</dbReference>
<evidence type="ECO:0000259" key="4">
    <source>
        <dbReference type="PROSITE" id="PS50893"/>
    </source>
</evidence>
<dbReference type="PANTHER" id="PTHR43776">
    <property type="entry name" value="TRANSPORT ATP-BINDING PROTEIN"/>
    <property type="match status" value="1"/>
</dbReference>
<dbReference type="InterPro" id="IPR017871">
    <property type="entry name" value="ABC_transporter-like_CS"/>
</dbReference>
<dbReference type="RefSeq" id="WP_191766365.1">
    <property type="nucleotide sequence ID" value="NZ_JACSPM010000003.1"/>
</dbReference>
<sequence>MPRRRAADAAIHAVDLSIARVGRGGAAQRVIDGATFTIAHGGTLAVMGPTGAGKSSLAAVLAGSDDTSLAVIGGDAEVEGIGVRRPGRAHRLHTYLTGYLPQAAGMALPARLTVGEVISEPITSRDRRVNQRALQIRVATLLDELMLPLGTAAKYPYELSAGMRQRVAFARALVLQPKVLVADEPFSNMDVEVRKAARDAILRRRAEYAMSTLVVTNQADVVRELDADVLVLRGGHTVAYGHGTDDLLWTPDGDADHRLVAS</sequence>
<name>A0ABR8X403_9MICO</name>
<dbReference type="SUPFAM" id="SSF52540">
    <property type="entry name" value="P-loop containing nucleoside triphosphate hydrolases"/>
    <property type="match status" value="1"/>
</dbReference>
<evidence type="ECO:0000256" key="3">
    <source>
        <dbReference type="ARBA" id="ARBA00022840"/>
    </source>
</evidence>
<keyword evidence="6" id="KW-1185">Reference proteome</keyword>
<dbReference type="EMBL" id="JACSPM010000003">
    <property type="protein sequence ID" value="MBD8024046.1"/>
    <property type="molecule type" value="Genomic_DNA"/>
</dbReference>
<keyword evidence="3 5" id="KW-0067">ATP-binding</keyword>
<dbReference type="InterPro" id="IPR003439">
    <property type="entry name" value="ABC_transporter-like_ATP-bd"/>
</dbReference>
<dbReference type="Pfam" id="PF00005">
    <property type="entry name" value="ABC_tran"/>
    <property type="match status" value="1"/>
</dbReference>
<dbReference type="GO" id="GO:0005524">
    <property type="term" value="F:ATP binding"/>
    <property type="evidence" value="ECO:0007669"/>
    <property type="project" value="UniProtKB-KW"/>
</dbReference>
<dbReference type="Gene3D" id="3.40.50.300">
    <property type="entry name" value="P-loop containing nucleotide triphosphate hydrolases"/>
    <property type="match status" value="1"/>
</dbReference>
<accession>A0ABR8X403</accession>
<keyword evidence="2" id="KW-0547">Nucleotide-binding</keyword>
<dbReference type="InterPro" id="IPR003593">
    <property type="entry name" value="AAA+_ATPase"/>
</dbReference>
<dbReference type="Proteomes" id="UP000602532">
    <property type="component" value="Unassembled WGS sequence"/>
</dbReference>
<reference evidence="5 6" key="1">
    <citation type="submission" date="2020-08" db="EMBL/GenBank/DDBJ databases">
        <title>A Genomic Blueprint of the Chicken Gut Microbiome.</title>
        <authorList>
            <person name="Gilroy R."/>
            <person name="Ravi A."/>
            <person name="Getino M."/>
            <person name="Pursley I."/>
            <person name="Horton D.L."/>
            <person name="Alikhan N.-F."/>
            <person name="Baker D."/>
            <person name="Gharbi K."/>
            <person name="Hall N."/>
            <person name="Watson M."/>
            <person name="Adriaenssens E.M."/>
            <person name="Foster-Nyarko E."/>
            <person name="Jarju S."/>
            <person name="Secka A."/>
            <person name="Antonio M."/>
            <person name="Oren A."/>
            <person name="Chaudhuri R."/>
            <person name="La Ragione R.M."/>
            <person name="Hildebrand F."/>
            <person name="Pallen M.J."/>
        </authorList>
    </citation>
    <scope>NUCLEOTIDE SEQUENCE [LARGE SCALE GENOMIC DNA]</scope>
    <source>
        <strain evidence="5 6">Sa1CUA4</strain>
    </source>
</reference>
<dbReference type="InterPro" id="IPR050319">
    <property type="entry name" value="ABC_transp_ATP-bind"/>
</dbReference>
<organism evidence="5 6">
    <name type="scientific">Microbacterium gallinarum</name>
    <dbReference type="NCBI Taxonomy" id="2762209"/>
    <lineage>
        <taxon>Bacteria</taxon>
        <taxon>Bacillati</taxon>
        <taxon>Actinomycetota</taxon>
        <taxon>Actinomycetes</taxon>
        <taxon>Micrococcales</taxon>
        <taxon>Microbacteriaceae</taxon>
        <taxon>Microbacterium</taxon>
    </lineage>
</organism>
<evidence type="ECO:0000256" key="1">
    <source>
        <dbReference type="ARBA" id="ARBA00022448"/>
    </source>
</evidence>
<feature type="domain" description="ABC transporter" evidence="4">
    <location>
        <begin position="11"/>
        <end position="259"/>
    </location>
</feature>
<keyword evidence="1" id="KW-0813">Transport</keyword>